<dbReference type="Proteomes" id="UP001322277">
    <property type="component" value="Chromosome 3"/>
</dbReference>
<protein>
    <submittedName>
        <fullName evidence="1">Uncharacterized protein</fullName>
    </submittedName>
</protein>
<proteinExistence type="predicted"/>
<gene>
    <name evidence="1" type="ORF">CDEST_04581</name>
</gene>
<evidence type="ECO:0000313" key="2">
    <source>
        <dbReference type="Proteomes" id="UP001322277"/>
    </source>
</evidence>
<accession>A0AAX4I855</accession>
<dbReference type="RefSeq" id="XP_062776791.1">
    <property type="nucleotide sequence ID" value="XM_062920740.1"/>
</dbReference>
<organism evidence="1 2">
    <name type="scientific">Colletotrichum destructivum</name>
    <dbReference type="NCBI Taxonomy" id="34406"/>
    <lineage>
        <taxon>Eukaryota</taxon>
        <taxon>Fungi</taxon>
        <taxon>Dikarya</taxon>
        <taxon>Ascomycota</taxon>
        <taxon>Pezizomycotina</taxon>
        <taxon>Sordariomycetes</taxon>
        <taxon>Hypocreomycetidae</taxon>
        <taxon>Glomerellales</taxon>
        <taxon>Glomerellaceae</taxon>
        <taxon>Colletotrichum</taxon>
        <taxon>Colletotrichum destructivum species complex</taxon>
    </lineage>
</organism>
<reference evidence="2" key="1">
    <citation type="journal article" date="2023" name="bioRxiv">
        <title>Complete genome of the Medicago anthracnose fungus, Colletotrichum destructivum, reveals a mini-chromosome-like region within a core chromosome.</title>
        <authorList>
            <person name="Lapalu N."/>
            <person name="Simon A."/>
            <person name="Lu A."/>
            <person name="Plaumann P.-L."/>
            <person name="Amselem J."/>
            <person name="Pigne S."/>
            <person name="Auger A."/>
            <person name="Koch C."/>
            <person name="Dallery J.-F."/>
            <person name="O'Connell R.J."/>
        </authorList>
    </citation>
    <scope>NUCLEOTIDE SEQUENCE [LARGE SCALE GENOMIC DNA]</scope>
    <source>
        <strain evidence="2">CBS 520.97</strain>
    </source>
</reference>
<keyword evidence="2" id="KW-1185">Reference proteome</keyword>
<sequence length="125" mass="13994">MLVRADRSLHDRAGARHCTSTANCYCTLRLSYQTWRMRERTSWVRGPRSAGRHNAMVSRSVRVCVCVSGLGVVSMALIRPARNAHADIGLQQKQNHSESAEIEIVSTTHACTKSCWRLPKSLSSR</sequence>
<dbReference type="EMBL" id="CP137307">
    <property type="protein sequence ID" value="WQF79567.1"/>
    <property type="molecule type" value="Genomic_DNA"/>
</dbReference>
<evidence type="ECO:0000313" key="1">
    <source>
        <dbReference type="EMBL" id="WQF79567.1"/>
    </source>
</evidence>
<dbReference type="KEGG" id="cdet:87941084"/>
<dbReference type="GeneID" id="87941084"/>
<name>A0AAX4I855_9PEZI</name>
<dbReference type="AlphaFoldDB" id="A0AAX4I855"/>